<feature type="region of interest" description="Disordered" evidence="1">
    <location>
        <begin position="123"/>
        <end position="145"/>
    </location>
</feature>
<organism evidence="3 4">
    <name type="scientific">Sinomonas cellulolyticus</name>
    <dbReference type="NCBI Taxonomy" id="2801916"/>
    <lineage>
        <taxon>Bacteria</taxon>
        <taxon>Bacillati</taxon>
        <taxon>Actinomycetota</taxon>
        <taxon>Actinomycetes</taxon>
        <taxon>Micrococcales</taxon>
        <taxon>Micrococcaceae</taxon>
        <taxon>Sinomonas</taxon>
    </lineage>
</organism>
<dbReference type="Pfam" id="PF12802">
    <property type="entry name" value="MarR_2"/>
    <property type="match status" value="1"/>
</dbReference>
<dbReference type="CDD" id="cd00090">
    <property type="entry name" value="HTH_ARSR"/>
    <property type="match status" value="1"/>
</dbReference>
<dbReference type="InterPro" id="IPR036390">
    <property type="entry name" value="WH_DNA-bd_sf"/>
</dbReference>
<reference evidence="3 4" key="1">
    <citation type="submission" date="2021-01" db="EMBL/GenBank/DDBJ databases">
        <title>Genome public.</title>
        <authorList>
            <person name="Liu C."/>
            <person name="Sun Q."/>
        </authorList>
    </citation>
    <scope>NUCLEOTIDE SEQUENCE [LARGE SCALE GENOMIC DNA]</scope>
    <source>
        <strain evidence="3 4">JC656</strain>
    </source>
</reference>
<dbReference type="Proteomes" id="UP000639051">
    <property type="component" value="Unassembled WGS sequence"/>
</dbReference>
<dbReference type="InterPro" id="IPR001845">
    <property type="entry name" value="HTH_ArsR_DNA-bd_dom"/>
</dbReference>
<accession>A0ABS1K2C5</accession>
<dbReference type="InterPro" id="IPR036388">
    <property type="entry name" value="WH-like_DNA-bd_sf"/>
</dbReference>
<dbReference type="SMART" id="SM00418">
    <property type="entry name" value="HTH_ARSR"/>
    <property type="match status" value="1"/>
</dbReference>
<feature type="compositionally biased region" description="Basic and acidic residues" evidence="1">
    <location>
        <begin position="198"/>
        <end position="210"/>
    </location>
</feature>
<dbReference type="SUPFAM" id="SSF46785">
    <property type="entry name" value="Winged helix' DNA-binding domain"/>
    <property type="match status" value="1"/>
</dbReference>
<gene>
    <name evidence="3" type="ORF">JJE72_09290</name>
</gene>
<sequence length="262" mass="28199">MTDKKRSSRSENPVRITDPKAIRALAHAARLEAINELYSSQESRTATELAAFTGLTPSAMSYHLRALKKWGIVVDAPSDGDGRERRWKAAGTDLNLDTATTGQTPGLAIIDMEIESLRTRIASHAKHRDAARRRGEPDESPVMMISGNGMKLTLDQRARFKQRMLELMDEFELEEPAPGEATERMYFVWSMLPEVREPQKGRAARSDSPRPRAKASSSGQGTAGQGTASAAERIASGGEHAASPAEQAGAAPAPGAANAAHA</sequence>
<feature type="domain" description="HTH arsR-type" evidence="2">
    <location>
        <begin position="20"/>
        <end position="103"/>
    </location>
</feature>
<dbReference type="Gene3D" id="1.10.10.10">
    <property type="entry name" value="Winged helix-like DNA-binding domain superfamily/Winged helix DNA-binding domain"/>
    <property type="match status" value="1"/>
</dbReference>
<dbReference type="InterPro" id="IPR011991">
    <property type="entry name" value="ArsR-like_HTH"/>
</dbReference>
<dbReference type="EMBL" id="JAERRC010000022">
    <property type="protein sequence ID" value="MBL0705699.1"/>
    <property type="molecule type" value="Genomic_DNA"/>
</dbReference>
<feature type="region of interest" description="Disordered" evidence="1">
    <location>
        <begin position="198"/>
        <end position="262"/>
    </location>
</feature>
<comment type="caution">
    <text evidence="3">The sequence shown here is derived from an EMBL/GenBank/DDBJ whole genome shotgun (WGS) entry which is preliminary data.</text>
</comment>
<evidence type="ECO:0000256" key="1">
    <source>
        <dbReference type="SAM" id="MobiDB-lite"/>
    </source>
</evidence>
<keyword evidence="4" id="KW-1185">Reference proteome</keyword>
<dbReference type="RefSeq" id="WP_189694000.1">
    <property type="nucleotide sequence ID" value="NZ_BNCM01000007.1"/>
</dbReference>
<feature type="compositionally biased region" description="Low complexity" evidence="1">
    <location>
        <begin position="241"/>
        <end position="262"/>
    </location>
</feature>
<proteinExistence type="predicted"/>
<dbReference type="InterPro" id="IPR000835">
    <property type="entry name" value="HTH_MarR-typ"/>
</dbReference>
<feature type="compositionally biased region" description="Low complexity" evidence="1">
    <location>
        <begin position="214"/>
        <end position="231"/>
    </location>
</feature>
<protein>
    <submittedName>
        <fullName evidence="3">Winged helix-turn-helix transcriptional regulator</fullName>
    </submittedName>
</protein>
<evidence type="ECO:0000259" key="2">
    <source>
        <dbReference type="SMART" id="SM00418"/>
    </source>
</evidence>
<evidence type="ECO:0000313" key="3">
    <source>
        <dbReference type="EMBL" id="MBL0705699.1"/>
    </source>
</evidence>
<evidence type="ECO:0000313" key="4">
    <source>
        <dbReference type="Proteomes" id="UP000639051"/>
    </source>
</evidence>
<name>A0ABS1K2C5_9MICC</name>